<protein>
    <submittedName>
        <fullName evidence="9">Major facilitator superfamily domain-containing protein</fullName>
    </submittedName>
</protein>
<feature type="transmembrane region" description="Helical" evidence="7">
    <location>
        <begin position="348"/>
        <end position="367"/>
    </location>
</feature>
<reference evidence="9 10" key="1">
    <citation type="submission" date="2024-04" db="EMBL/GenBank/DDBJ databases">
        <title>Phyllosticta paracitricarpa is synonymous to the EU quarantine fungus P. citricarpa based on phylogenomic analyses.</title>
        <authorList>
            <consortium name="Lawrence Berkeley National Laboratory"/>
            <person name="Van Ingen-Buijs V.A."/>
            <person name="Van Westerhoven A.C."/>
            <person name="Haridas S."/>
            <person name="Skiadas P."/>
            <person name="Martin F."/>
            <person name="Groenewald J.Z."/>
            <person name="Crous P.W."/>
            <person name="Seidl M.F."/>
        </authorList>
    </citation>
    <scope>NUCLEOTIDE SEQUENCE [LARGE SCALE GENOMIC DNA]</scope>
    <source>
        <strain evidence="9 10">CBS 123374</strain>
    </source>
</reference>
<feature type="transmembrane region" description="Helical" evidence="7">
    <location>
        <begin position="217"/>
        <end position="237"/>
    </location>
</feature>
<proteinExistence type="predicted"/>
<dbReference type="SUPFAM" id="SSF103473">
    <property type="entry name" value="MFS general substrate transporter"/>
    <property type="match status" value="1"/>
</dbReference>
<feature type="transmembrane region" description="Helical" evidence="7">
    <location>
        <begin position="321"/>
        <end position="341"/>
    </location>
</feature>
<feature type="transmembrane region" description="Helical" evidence="7">
    <location>
        <begin position="277"/>
        <end position="301"/>
    </location>
</feature>
<feature type="transmembrane region" description="Helical" evidence="7">
    <location>
        <begin position="373"/>
        <end position="395"/>
    </location>
</feature>
<organism evidence="9 10">
    <name type="scientific">Phyllosticta capitalensis</name>
    <dbReference type="NCBI Taxonomy" id="121624"/>
    <lineage>
        <taxon>Eukaryota</taxon>
        <taxon>Fungi</taxon>
        <taxon>Dikarya</taxon>
        <taxon>Ascomycota</taxon>
        <taxon>Pezizomycotina</taxon>
        <taxon>Dothideomycetes</taxon>
        <taxon>Dothideomycetes incertae sedis</taxon>
        <taxon>Botryosphaeriales</taxon>
        <taxon>Phyllostictaceae</taxon>
        <taxon>Phyllosticta</taxon>
    </lineage>
</organism>
<evidence type="ECO:0000256" key="3">
    <source>
        <dbReference type="ARBA" id="ARBA00022692"/>
    </source>
</evidence>
<evidence type="ECO:0000259" key="8">
    <source>
        <dbReference type="PROSITE" id="PS50850"/>
    </source>
</evidence>
<feature type="transmembrane region" description="Helical" evidence="7">
    <location>
        <begin position="173"/>
        <end position="197"/>
    </location>
</feature>
<feature type="transmembrane region" description="Helical" evidence="7">
    <location>
        <begin position="51"/>
        <end position="69"/>
    </location>
</feature>
<dbReference type="Pfam" id="PF07690">
    <property type="entry name" value="MFS_1"/>
    <property type="match status" value="1"/>
</dbReference>
<feature type="transmembrane region" description="Helical" evidence="7">
    <location>
        <begin position="441"/>
        <end position="463"/>
    </location>
</feature>
<comment type="caution">
    <text evidence="9">The sequence shown here is derived from an EMBL/GenBank/DDBJ whole genome shotgun (WGS) entry which is preliminary data.</text>
</comment>
<dbReference type="Proteomes" id="UP001492380">
    <property type="component" value="Unassembled WGS sequence"/>
</dbReference>
<feature type="transmembrane region" description="Helical" evidence="7">
    <location>
        <begin position="89"/>
        <end position="110"/>
    </location>
</feature>
<dbReference type="EMBL" id="JBBWRZ010000003">
    <property type="protein sequence ID" value="KAK8239983.1"/>
    <property type="molecule type" value="Genomic_DNA"/>
</dbReference>
<evidence type="ECO:0000256" key="1">
    <source>
        <dbReference type="ARBA" id="ARBA00004141"/>
    </source>
</evidence>
<keyword evidence="10" id="KW-1185">Reference proteome</keyword>
<dbReference type="PROSITE" id="PS50850">
    <property type="entry name" value="MFS"/>
    <property type="match status" value="1"/>
</dbReference>
<evidence type="ECO:0000313" key="10">
    <source>
        <dbReference type="Proteomes" id="UP001492380"/>
    </source>
</evidence>
<feature type="transmembrane region" description="Helical" evidence="7">
    <location>
        <begin position="117"/>
        <end position="136"/>
    </location>
</feature>
<evidence type="ECO:0000256" key="2">
    <source>
        <dbReference type="ARBA" id="ARBA00022448"/>
    </source>
</evidence>
<evidence type="ECO:0000256" key="5">
    <source>
        <dbReference type="ARBA" id="ARBA00023136"/>
    </source>
</evidence>
<evidence type="ECO:0000313" key="9">
    <source>
        <dbReference type="EMBL" id="KAK8239983.1"/>
    </source>
</evidence>
<keyword evidence="2" id="KW-0813">Transport</keyword>
<gene>
    <name evidence="9" type="ORF">HDK90DRAFT_449156</name>
</gene>
<dbReference type="Gene3D" id="1.20.1250.20">
    <property type="entry name" value="MFS general substrate transporter like domains"/>
    <property type="match status" value="2"/>
</dbReference>
<feature type="region of interest" description="Disordered" evidence="6">
    <location>
        <begin position="1"/>
        <end position="26"/>
    </location>
</feature>
<feature type="domain" description="Major facilitator superfamily (MFS) profile" evidence="8">
    <location>
        <begin position="51"/>
        <end position="465"/>
    </location>
</feature>
<feature type="transmembrane region" description="Helical" evidence="7">
    <location>
        <begin position="142"/>
        <end position="166"/>
    </location>
</feature>
<dbReference type="InterPro" id="IPR036259">
    <property type="entry name" value="MFS_trans_sf"/>
</dbReference>
<keyword evidence="3 7" id="KW-0812">Transmembrane</keyword>
<evidence type="ECO:0000256" key="6">
    <source>
        <dbReference type="SAM" id="MobiDB-lite"/>
    </source>
</evidence>
<sequence length="505" mass="55608">MEKPQAEEVIPPSKSADDVPSTSSDLGVAAVTPDWTEEEERAVRRKLDWHLVPILTFMYLFCFLDRANIGNAYIEGLRQDLNLRGHQFNWALTIFFVVFGICDIPSSVLMKRLGGGIWIPFLFIGFGFISLCTAFVKEFAGLMVARAVLGGFEGGVIPGFAFYLSVFYRRTELLFRISLFISSTGLAGAFGGLLASGLSHIPSWGVESMKIHTWRNIFFFEGLVTMIVGIGAIFFLVSNPSQCKFLDERERHIAMERLLLDHRIDWMERVERRHVKAAICNINTTICAVGFMCAALTVNSLTFSMPTILKGLGWTSTKAQLMTVPPFALGWVVSISSAFWSDRKRRRGVFIPPLALLGVIGFAVLVAEPSVKFKYMAIFFAACGPASAGIIFLSWGINNVASPAVRAVAGGYITVLGTVAALTATWTYLPENAPAYRQGHSINLAVSGLSVVVALVGIAYVRWENAQRKCGRRDGRVKAFEELGLGGERAVVMLGHRHPGFRYIP</sequence>
<keyword evidence="5 7" id="KW-0472">Membrane</keyword>
<evidence type="ECO:0000256" key="7">
    <source>
        <dbReference type="SAM" id="Phobius"/>
    </source>
</evidence>
<dbReference type="InterPro" id="IPR011701">
    <property type="entry name" value="MFS"/>
</dbReference>
<accession>A0ABR1YUW0</accession>
<comment type="subcellular location">
    <subcellularLocation>
        <location evidence="1">Membrane</location>
        <topology evidence="1">Multi-pass membrane protein</topology>
    </subcellularLocation>
</comment>
<dbReference type="PANTHER" id="PTHR43791:SF53">
    <property type="entry name" value="MAJOR FACILITATOR SUPERFAMILY (MFS) PROFILE DOMAIN-CONTAINING PROTEIN"/>
    <property type="match status" value="1"/>
</dbReference>
<dbReference type="InterPro" id="IPR020846">
    <property type="entry name" value="MFS_dom"/>
</dbReference>
<evidence type="ECO:0000256" key="4">
    <source>
        <dbReference type="ARBA" id="ARBA00022989"/>
    </source>
</evidence>
<keyword evidence="4 7" id="KW-1133">Transmembrane helix</keyword>
<dbReference type="PANTHER" id="PTHR43791">
    <property type="entry name" value="PERMEASE-RELATED"/>
    <property type="match status" value="1"/>
</dbReference>
<feature type="transmembrane region" description="Helical" evidence="7">
    <location>
        <begin position="407"/>
        <end position="429"/>
    </location>
</feature>
<name>A0ABR1YUW0_9PEZI</name>